<gene>
    <name evidence="3" type="ORF">B0I08_1123</name>
</gene>
<reference evidence="3 4" key="1">
    <citation type="submission" date="2018-03" db="EMBL/GenBank/DDBJ databases">
        <title>Genomic Encyclopedia of Type Strains, Phase III (KMG-III): the genomes of soil and plant-associated and newly described type strains.</title>
        <authorList>
            <person name="Whitman W."/>
        </authorList>
    </citation>
    <scope>NUCLEOTIDE SEQUENCE [LARGE SCALE GENOMIC DNA]</scope>
    <source>
        <strain evidence="3 4">CGMCC 1.12484</strain>
    </source>
</reference>
<keyword evidence="2" id="KW-0812">Transmembrane</keyword>
<comment type="caution">
    <text evidence="3">The sequence shown here is derived from an EMBL/GenBank/DDBJ whole genome shotgun (WGS) entry which is preliminary data.</text>
</comment>
<protein>
    <submittedName>
        <fullName evidence="3">Uncharacterized protein</fullName>
    </submittedName>
</protein>
<organism evidence="3 4">
    <name type="scientific">Glaciihabitans tibetensis</name>
    <dbReference type="NCBI Taxonomy" id="1266600"/>
    <lineage>
        <taxon>Bacteria</taxon>
        <taxon>Bacillati</taxon>
        <taxon>Actinomycetota</taxon>
        <taxon>Actinomycetes</taxon>
        <taxon>Micrococcales</taxon>
        <taxon>Microbacteriaceae</taxon>
        <taxon>Glaciihabitans</taxon>
    </lineage>
</organism>
<dbReference type="EMBL" id="PVTL01000012">
    <property type="protein sequence ID" value="PRY64619.1"/>
    <property type="molecule type" value="Genomic_DNA"/>
</dbReference>
<evidence type="ECO:0000256" key="2">
    <source>
        <dbReference type="SAM" id="Phobius"/>
    </source>
</evidence>
<feature type="region of interest" description="Disordered" evidence="1">
    <location>
        <begin position="369"/>
        <end position="404"/>
    </location>
</feature>
<dbReference type="Proteomes" id="UP000237983">
    <property type="component" value="Unassembled WGS sequence"/>
</dbReference>
<feature type="transmembrane region" description="Helical" evidence="2">
    <location>
        <begin position="72"/>
        <end position="94"/>
    </location>
</feature>
<accession>A0A2T0V355</accession>
<evidence type="ECO:0000313" key="4">
    <source>
        <dbReference type="Proteomes" id="UP000237983"/>
    </source>
</evidence>
<feature type="transmembrane region" description="Helical" evidence="2">
    <location>
        <begin position="41"/>
        <end position="60"/>
    </location>
</feature>
<feature type="compositionally biased region" description="Low complexity" evidence="1">
    <location>
        <begin position="373"/>
        <end position="398"/>
    </location>
</feature>
<keyword evidence="2" id="KW-0472">Membrane</keyword>
<evidence type="ECO:0000256" key="1">
    <source>
        <dbReference type="SAM" id="MobiDB-lite"/>
    </source>
</evidence>
<sequence>MNPANPAHTVNPANSERAVNAVHPAHTPERTQQQLDPAASVGARIPAVVLCVVAVIWAALEIAQVHAERDALALQLLTLGLLLGAAVIIVVASAPSLAPFTRREHATVHLLALSAFLVDLIAAWGTARTPWDASIAGCLGLFLIALSPYRPARELALLGTASAVVIASFTFLGAQAAPTGNGGTALTLLLVLSAVLPVLACGYGAARHSAGTVRGFLAWRQERDGTIAAESELARAGIYRAVHLERARELAPDVTPLLSDILYQENITADHRTRARAIAARIRSGLVADVDRTWLQTALAPPATLAGSSPRVDDPDGLASRMDRAQRTALHALIMCVMDDPSTAELSIALRGDDEASFATIAVGFGHTRSRWSPRGTRSTRSARSGRSPGRPRGTRSARGPEHARYDPFLAELRAAVTGLTAEFSSRGLTVKFSYAHR</sequence>
<keyword evidence="4" id="KW-1185">Reference proteome</keyword>
<feature type="transmembrane region" description="Helical" evidence="2">
    <location>
        <begin position="183"/>
        <end position="206"/>
    </location>
</feature>
<proteinExistence type="predicted"/>
<name>A0A2T0V355_9MICO</name>
<evidence type="ECO:0000313" key="3">
    <source>
        <dbReference type="EMBL" id="PRY64619.1"/>
    </source>
</evidence>
<feature type="transmembrane region" description="Helical" evidence="2">
    <location>
        <begin position="106"/>
        <end position="125"/>
    </location>
</feature>
<keyword evidence="2" id="KW-1133">Transmembrane helix</keyword>
<feature type="transmembrane region" description="Helical" evidence="2">
    <location>
        <begin position="131"/>
        <end position="149"/>
    </location>
</feature>
<dbReference type="AlphaFoldDB" id="A0A2T0V355"/>
<feature type="transmembrane region" description="Helical" evidence="2">
    <location>
        <begin position="156"/>
        <end position="177"/>
    </location>
</feature>